<feature type="domain" description="GAF" evidence="2">
    <location>
        <begin position="40"/>
        <end position="182"/>
    </location>
</feature>
<dbReference type="Pfam" id="PF01590">
    <property type="entry name" value="GAF"/>
    <property type="match status" value="1"/>
</dbReference>
<evidence type="ECO:0000313" key="3">
    <source>
        <dbReference type="EMBL" id="KIG15345.1"/>
    </source>
</evidence>
<dbReference type="SMART" id="SM00065">
    <property type="entry name" value="GAF"/>
    <property type="match status" value="1"/>
</dbReference>
<dbReference type="AlphaFoldDB" id="A0A0C2D0H2"/>
<organism evidence="3 4">
    <name type="scientific">Enhygromyxa salina</name>
    <dbReference type="NCBI Taxonomy" id="215803"/>
    <lineage>
        <taxon>Bacteria</taxon>
        <taxon>Pseudomonadati</taxon>
        <taxon>Myxococcota</taxon>
        <taxon>Polyangia</taxon>
        <taxon>Nannocystales</taxon>
        <taxon>Nannocystaceae</taxon>
        <taxon>Enhygromyxa</taxon>
    </lineage>
</organism>
<dbReference type="InterPro" id="IPR029016">
    <property type="entry name" value="GAF-like_dom_sf"/>
</dbReference>
<dbReference type="EMBL" id="JMCC02000056">
    <property type="protein sequence ID" value="KIG15345.1"/>
    <property type="molecule type" value="Genomic_DNA"/>
</dbReference>
<dbReference type="RefSeq" id="WP_052551793.1">
    <property type="nucleotide sequence ID" value="NZ_JMCC02000056.1"/>
</dbReference>
<dbReference type="Proteomes" id="UP000031599">
    <property type="component" value="Unassembled WGS sequence"/>
</dbReference>
<name>A0A0C2D0H2_9BACT</name>
<comment type="caution">
    <text evidence="3">The sequence shown here is derived from an EMBL/GenBank/DDBJ whole genome shotgun (WGS) entry which is preliminary data.</text>
</comment>
<evidence type="ECO:0000256" key="1">
    <source>
        <dbReference type="SAM" id="MobiDB-lite"/>
    </source>
</evidence>
<dbReference type="PANTHER" id="PTHR43102">
    <property type="entry name" value="SLR1143 PROTEIN"/>
    <property type="match status" value="1"/>
</dbReference>
<feature type="region of interest" description="Disordered" evidence="1">
    <location>
        <begin position="1"/>
        <end position="23"/>
    </location>
</feature>
<dbReference type="InterPro" id="IPR003018">
    <property type="entry name" value="GAF"/>
</dbReference>
<evidence type="ECO:0000313" key="4">
    <source>
        <dbReference type="Proteomes" id="UP000031599"/>
    </source>
</evidence>
<accession>A0A0C2D0H2</accession>
<sequence length="251" mass="27332">MSEGVAIEGRNARANHGDAGVNEDNARVDTLHGYAILDSEPEPRFDALTKISSLALDLPVTLITLVDAAREWTKSAYGVELASLPTQLGFGSAAIAARQLLVIEDISTDPRFAAHPLVTGPLQLRFFAGVPLEVRCGHQIGSLCVFGQTPHAVTPRETELLLALAGQVVQMLELRRTESELEGAVQSIRTLATLIPICSHCRKVRDDENHWSTLERLVQAKTGSRFTHGICPDCVREHYPDAADELLRLGK</sequence>
<gene>
    <name evidence="3" type="ORF">DB30_05677</name>
</gene>
<dbReference type="SUPFAM" id="SSF55781">
    <property type="entry name" value="GAF domain-like"/>
    <property type="match status" value="1"/>
</dbReference>
<dbReference type="PANTHER" id="PTHR43102:SF2">
    <property type="entry name" value="GAF DOMAIN-CONTAINING PROTEIN"/>
    <property type="match status" value="1"/>
</dbReference>
<dbReference type="Gene3D" id="3.30.450.40">
    <property type="match status" value="1"/>
</dbReference>
<evidence type="ECO:0000259" key="2">
    <source>
        <dbReference type="SMART" id="SM00065"/>
    </source>
</evidence>
<protein>
    <submittedName>
        <fullName evidence="3">Diguanylate cyclase (GGDEF domain) with GAF sensor</fullName>
    </submittedName>
</protein>
<reference evidence="3 4" key="1">
    <citation type="submission" date="2014-12" db="EMBL/GenBank/DDBJ databases">
        <title>Genome assembly of Enhygromyxa salina DSM 15201.</title>
        <authorList>
            <person name="Sharma G."/>
            <person name="Subramanian S."/>
        </authorList>
    </citation>
    <scope>NUCLEOTIDE SEQUENCE [LARGE SCALE GENOMIC DNA]</scope>
    <source>
        <strain evidence="3 4">DSM 15201</strain>
    </source>
</reference>
<proteinExistence type="predicted"/>